<dbReference type="AlphaFoldDB" id="A0A401HNX9"/>
<dbReference type="EMBL" id="BFAX01000001">
    <property type="protein sequence ID" value="GBF35913.1"/>
    <property type="molecule type" value="Genomic_DNA"/>
</dbReference>
<protein>
    <recommendedName>
        <fullName evidence="5">2-phospho-L-lactate guanylyltransferase</fullName>
        <shortName evidence="5">LP guanylyltransferase</shortName>
        <ecNumber evidence="5">2.7.7.68</ecNumber>
    </recommendedName>
</protein>
<comment type="pathway">
    <text evidence="5">Cofactor biosynthesis; coenzyme F420 biosynthesis.</text>
</comment>
<dbReference type="GO" id="GO:0005525">
    <property type="term" value="F:GTP binding"/>
    <property type="evidence" value="ECO:0007669"/>
    <property type="project" value="UniProtKB-KW"/>
</dbReference>
<dbReference type="NCBIfam" id="TIGR03552">
    <property type="entry name" value="F420_cofC"/>
    <property type="match status" value="1"/>
</dbReference>
<dbReference type="EC" id="2.7.7.68" evidence="5"/>
<evidence type="ECO:0000256" key="2">
    <source>
        <dbReference type="ARBA" id="ARBA00022695"/>
    </source>
</evidence>
<dbReference type="Gene3D" id="3.90.550.10">
    <property type="entry name" value="Spore Coat Polysaccharide Biosynthesis Protein SpsA, Chain A"/>
    <property type="match status" value="1"/>
</dbReference>
<evidence type="ECO:0000256" key="5">
    <source>
        <dbReference type="HAMAP-Rule" id="MF_02114"/>
    </source>
</evidence>
<dbReference type="SUPFAM" id="SSF53448">
    <property type="entry name" value="Nucleotide-diphospho-sugar transferases"/>
    <property type="match status" value="1"/>
</dbReference>
<evidence type="ECO:0000313" key="6">
    <source>
        <dbReference type="EMBL" id="GBF35913.1"/>
    </source>
</evidence>
<reference evidence="6 7" key="1">
    <citation type="journal article" date="2019" name="Int. J. Syst. Evol. Microbiol.">
        <title>Methanofervidicoccus abyssi gen. nov., sp. nov., a hydrogenotrophic methanogen, isolated from a hydrothermal vent chimney in the Mid-Cayman Spreading Center, the Caribbean Sea.</title>
        <authorList>
            <person name="Sakai S."/>
            <person name="Takaki Y."/>
            <person name="Miyazaki M."/>
            <person name="Ogawara M."/>
            <person name="Yanagawa K."/>
            <person name="Miyazaki J."/>
            <person name="Takai K."/>
        </authorList>
    </citation>
    <scope>NUCLEOTIDE SEQUENCE [LARGE SCALE GENOMIC DNA]</scope>
    <source>
        <strain evidence="6 7">HHB</strain>
    </source>
</reference>
<dbReference type="GO" id="GO:0052645">
    <property type="term" value="P:F420-0 metabolic process"/>
    <property type="evidence" value="ECO:0007669"/>
    <property type="project" value="UniProtKB-UniRule"/>
</dbReference>
<comment type="subunit">
    <text evidence="5">Homodimer.</text>
</comment>
<dbReference type="UniPathway" id="UPA00071"/>
<keyword evidence="3 5" id="KW-0547">Nucleotide-binding</keyword>
<dbReference type="Proteomes" id="UP000290527">
    <property type="component" value="Unassembled WGS sequence"/>
</dbReference>
<comment type="function">
    <text evidence="5">Guanylyltransferase that catalyzes the activation of (2S)-2-phospholactate (2-PL) as (2S)-lactyl-2-diphospho-5'-guanosine, via the condensation of 2-PL with GTP. It is involved in the biosynthesis of coenzyme F420, a hydride carrier cofactor.</text>
</comment>
<gene>
    <name evidence="5" type="primary">cofC</name>
    <name evidence="6" type="ORF">MHHB_P0138</name>
</gene>
<keyword evidence="1 5" id="KW-0808">Transferase</keyword>
<dbReference type="InterPro" id="IPR002835">
    <property type="entry name" value="CofC"/>
</dbReference>
<dbReference type="PANTHER" id="PTHR40392">
    <property type="entry name" value="2-PHOSPHO-L-LACTATE GUANYLYLTRANSFERASE"/>
    <property type="match status" value="1"/>
</dbReference>
<dbReference type="HAMAP" id="MF_02114">
    <property type="entry name" value="CofC"/>
    <property type="match status" value="1"/>
</dbReference>
<comment type="caution">
    <text evidence="6">The sequence shown here is derived from an EMBL/GenBank/DDBJ whole genome shotgun (WGS) entry which is preliminary data.</text>
</comment>
<evidence type="ECO:0000256" key="1">
    <source>
        <dbReference type="ARBA" id="ARBA00022679"/>
    </source>
</evidence>
<dbReference type="GO" id="GO:0043814">
    <property type="term" value="F:phospholactate guanylyltransferase activity"/>
    <property type="evidence" value="ECO:0007669"/>
    <property type="project" value="UniProtKB-EC"/>
</dbReference>
<keyword evidence="2 5" id="KW-0548">Nucleotidyltransferase</keyword>
<proteinExistence type="inferred from homology"/>
<sequence>MSSAIIPVSPLKSAKSRLKKILTLEERKNLIKNMLLDVYTGLKNACSSIYVVSRDREVLSFSRELGVIPIPEENTRDLNDALQYAIEKIEDSTVAIVPADVPLLRRENIGRLIKKVENRKRSALICPSRGGGTNLLILNPKDIIKPSYEGFSFLKHLELCRRNRVKLYIYPSFYISIDINTPEDLGEIFIHGKNTYTYRYLRELGISTFPRHSSAGRFVIVRD</sequence>
<keyword evidence="4 5" id="KW-0342">GTP-binding</keyword>
<evidence type="ECO:0000256" key="3">
    <source>
        <dbReference type="ARBA" id="ARBA00022741"/>
    </source>
</evidence>
<accession>A0A401HNX9</accession>
<dbReference type="PANTHER" id="PTHR40392:SF1">
    <property type="entry name" value="2-PHOSPHO-L-LACTATE GUANYLYLTRANSFERASE"/>
    <property type="match status" value="1"/>
</dbReference>
<dbReference type="OrthoDB" id="11179at2157"/>
<evidence type="ECO:0000313" key="7">
    <source>
        <dbReference type="Proteomes" id="UP000290527"/>
    </source>
</evidence>
<dbReference type="RefSeq" id="WP_131006699.1">
    <property type="nucleotide sequence ID" value="NZ_BFAX01000001.1"/>
</dbReference>
<comment type="catalytic activity">
    <reaction evidence="5">
        <text>(2S)-2-phospholactate + GTP + H(+) = (2S)-lactyl-2-diphospho-5'-guanosine + diphosphate</text>
        <dbReference type="Rhea" id="RHEA:63424"/>
        <dbReference type="ChEBI" id="CHEBI:15378"/>
        <dbReference type="ChEBI" id="CHEBI:33019"/>
        <dbReference type="ChEBI" id="CHEBI:37565"/>
        <dbReference type="ChEBI" id="CHEBI:59435"/>
        <dbReference type="ChEBI" id="CHEBI:59906"/>
        <dbReference type="EC" id="2.7.7.68"/>
    </reaction>
</comment>
<comment type="similarity">
    <text evidence="5">Belongs to the CofC family.</text>
</comment>
<keyword evidence="7" id="KW-1185">Reference proteome</keyword>
<evidence type="ECO:0000256" key="4">
    <source>
        <dbReference type="ARBA" id="ARBA00023134"/>
    </source>
</evidence>
<name>A0A401HNX9_9EURY</name>
<dbReference type="Pfam" id="PF01983">
    <property type="entry name" value="CofC"/>
    <property type="match status" value="1"/>
</dbReference>
<organism evidence="6 7">
    <name type="scientific">Methanofervidicoccus abyssi</name>
    <dbReference type="NCBI Taxonomy" id="2082189"/>
    <lineage>
        <taxon>Archaea</taxon>
        <taxon>Methanobacteriati</taxon>
        <taxon>Methanobacteriota</taxon>
        <taxon>Methanomada group</taxon>
        <taxon>Methanococci</taxon>
        <taxon>Methanococcales</taxon>
        <taxon>Methanofervidicoccus</taxon>
    </lineage>
</organism>
<dbReference type="InterPro" id="IPR029044">
    <property type="entry name" value="Nucleotide-diphossugar_trans"/>
</dbReference>